<name>A0A0M2R297_9PROT</name>
<dbReference type="Pfam" id="PF00528">
    <property type="entry name" value="BPD_transp_1"/>
    <property type="match status" value="1"/>
</dbReference>
<evidence type="ECO:0000313" key="10">
    <source>
        <dbReference type="Proteomes" id="UP000034491"/>
    </source>
</evidence>
<dbReference type="GO" id="GO:0055085">
    <property type="term" value="P:transmembrane transport"/>
    <property type="evidence" value="ECO:0007669"/>
    <property type="project" value="InterPro"/>
</dbReference>
<feature type="transmembrane region" description="Helical" evidence="7">
    <location>
        <begin position="312"/>
        <end position="337"/>
    </location>
</feature>
<dbReference type="EMBL" id="LANI01000026">
    <property type="protein sequence ID" value="KKJ75766.1"/>
    <property type="molecule type" value="Genomic_DNA"/>
</dbReference>
<keyword evidence="4 7" id="KW-0812">Transmembrane</keyword>
<dbReference type="PATRIC" id="fig|1549748.8.peg.2090"/>
<accession>A0A0M2R297</accession>
<dbReference type="Gene3D" id="1.10.3720.10">
    <property type="entry name" value="MetI-like"/>
    <property type="match status" value="2"/>
</dbReference>
<dbReference type="InterPro" id="IPR035906">
    <property type="entry name" value="MetI-like_sf"/>
</dbReference>
<dbReference type="STRING" id="1549748.WH95_16615"/>
<evidence type="ECO:0000256" key="3">
    <source>
        <dbReference type="ARBA" id="ARBA00022475"/>
    </source>
</evidence>
<keyword evidence="6 7" id="KW-0472">Membrane</keyword>
<keyword evidence="2 7" id="KW-0813">Transport</keyword>
<dbReference type="PROSITE" id="PS50928">
    <property type="entry name" value="ABC_TM1"/>
    <property type="match status" value="2"/>
</dbReference>
<comment type="subcellular location">
    <subcellularLocation>
        <location evidence="1 7">Cell membrane</location>
        <topology evidence="1 7">Multi-pass membrane protein</topology>
    </subcellularLocation>
</comment>
<feature type="transmembrane region" description="Helical" evidence="7">
    <location>
        <begin position="401"/>
        <end position="427"/>
    </location>
</feature>
<gene>
    <name evidence="9" type="ORF">WH95_16615</name>
</gene>
<keyword evidence="3" id="KW-1003">Cell membrane</keyword>
<evidence type="ECO:0000256" key="2">
    <source>
        <dbReference type="ARBA" id="ARBA00022448"/>
    </source>
</evidence>
<feature type="transmembrane region" description="Helical" evidence="7">
    <location>
        <begin position="537"/>
        <end position="563"/>
    </location>
</feature>
<evidence type="ECO:0000313" key="9">
    <source>
        <dbReference type="EMBL" id="KKJ75766.1"/>
    </source>
</evidence>
<feature type="transmembrane region" description="Helical" evidence="7">
    <location>
        <begin position="75"/>
        <end position="96"/>
    </location>
</feature>
<evidence type="ECO:0000256" key="7">
    <source>
        <dbReference type="RuleBase" id="RU363032"/>
    </source>
</evidence>
<feature type="transmembrane region" description="Helical" evidence="7">
    <location>
        <begin position="488"/>
        <end position="508"/>
    </location>
</feature>
<evidence type="ECO:0000256" key="6">
    <source>
        <dbReference type="ARBA" id="ARBA00023136"/>
    </source>
</evidence>
<feature type="transmembrane region" description="Helical" evidence="7">
    <location>
        <begin position="219"/>
        <end position="239"/>
    </location>
</feature>
<sequence>MAKSFSSTLSVLFSLRTVPVLTLMVFLLPVLAGLFSTIFPAFGYLPAIGQVSFTTAAWTQLFAHPALPNALLTSVSSGIIATLLSLILSLTFVAAWQGTNSFKRARQLLAPILAIPHSALAIGLAFLIAPSGWITRTISPWATGWERPPDIAVIHDEWGLSLILGLMIKETPYLLLMIVAALDQSQAKQRLKLAKTLGYHPVSAWIKGVLPVIYKQIRLPIYAVLAFSLSVVDIALILGPTTPPTLSILVLRWFNDPDLSYRTIAAAGALLQLGVVVGVIFLWWATEKAVSRLTRRWLANGKRSFAETPVRIFSRISLNSIFVLFFGSLLVIVFWSFTRRWQYPDFLPSVWSIQSWDRNINNLLWSSSATLIIGLISSLIAVILVIACLENEKRRKKSAGTGALWLVYLPLMIPQVSFLFGVQVLTIKAGIDATWLAMIWGHLLFVLPYVFLSLTDPYRQHDDRYIKVALSMGVSPTRAFWRIRLPMLLRPLLFALAIGFAVSVAQYLPTLFIGGGRFSTLTTEAVNLSASGNRRIIAVYALLQALLPLLCFATALALPNVIFRNRRTLREH</sequence>
<comment type="caution">
    <text evidence="9">The sequence shown here is derived from an EMBL/GenBank/DDBJ whole genome shotgun (WGS) entry which is preliminary data.</text>
</comment>
<evidence type="ECO:0000256" key="1">
    <source>
        <dbReference type="ARBA" id="ARBA00004651"/>
    </source>
</evidence>
<feature type="transmembrane region" description="Helical" evidence="7">
    <location>
        <begin position="259"/>
        <end position="286"/>
    </location>
</feature>
<dbReference type="OrthoDB" id="7852521at2"/>
<dbReference type="RefSeq" id="WP_046509409.1">
    <property type="nucleotide sequence ID" value="NZ_LANI01000026.1"/>
</dbReference>
<dbReference type="PANTHER" id="PTHR30183:SF6">
    <property type="entry name" value="INNER MEMBRANE ABC TRANSPORTER PERMEASE PROTEIN YNJC"/>
    <property type="match status" value="1"/>
</dbReference>
<dbReference type="AlphaFoldDB" id="A0A0M2R297"/>
<feature type="transmembrane region" description="Helical" evidence="7">
    <location>
        <begin position="433"/>
        <end position="454"/>
    </location>
</feature>
<feature type="transmembrane region" description="Helical" evidence="7">
    <location>
        <begin position="108"/>
        <end position="129"/>
    </location>
</feature>
<dbReference type="InterPro" id="IPR000515">
    <property type="entry name" value="MetI-like"/>
</dbReference>
<protein>
    <submittedName>
        <fullName evidence="9">ABC transporter permease</fullName>
    </submittedName>
</protein>
<evidence type="ECO:0000256" key="4">
    <source>
        <dbReference type="ARBA" id="ARBA00022692"/>
    </source>
</evidence>
<feature type="domain" description="ABC transmembrane type-1" evidence="8">
    <location>
        <begin position="67"/>
        <end position="282"/>
    </location>
</feature>
<comment type="similarity">
    <text evidence="7">Belongs to the binding-protein-dependent transport system permease family.</text>
</comment>
<feature type="transmembrane region" description="Helical" evidence="7">
    <location>
        <begin position="158"/>
        <end position="182"/>
    </location>
</feature>
<proteinExistence type="inferred from homology"/>
<dbReference type="Proteomes" id="UP000034491">
    <property type="component" value="Unassembled WGS sequence"/>
</dbReference>
<feature type="domain" description="ABC transmembrane type-1" evidence="8">
    <location>
        <begin position="367"/>
        <end position="555"/>
    </location>
</feature>
<keyword evidence="10" id="KW-1185">Reference proteome</keyword>
<evidence type="ECO:0000256" key="5">
    <source>
        <dbReference type="ARBA" id="ARBA00022989"/>
    </source>
</evidence>
<dbReference type="SUPFAM" id="SSF161098">
    <property type="entry name" value="MetI-like"/>
    <property type="match status" value="2"/>
</dbReference>
<reference evidence="9 10" key="1">
    <citation type="submission" date="2015-03" db="EMBL/GenBank/DDBJ databases">
        <title>Genome sequence of Kiloniella sp. P1-1, isolated from the gut microflora of Pacific white shrimp, Penaeus vannamei.</title>
        <authorList>
            <person name="Shao Z."/>
            <person name="Wang L."/>
            <person name="Li X."/>
        </authorList>
    </citation>
    <scope>NUCLEOTIDE SEQUENCE [LARGE SCALE GENOMIC DNA]</scope>
    <source>
        <strain evidence="9 10">P1-1</strain>
    </source>
</reference>
<dbReference type="GO" id="GO:0005886">
    <property type="term" value="C:plasma membrane"/>
    <property type="evidence" value="ECO:0007669"/>
    <property type="project" value="UniProtKB-SubCell"/>
</dbReference>
<dbReference type="CDD" id="cd06261">
    <property type="entry name" value="TM_PBP2"/>
    <property type="match status" value="1"/>
</dbReference>
<evidence type="ECO:0000259" key="8">
    <source>
        <dbReference type="PROSITE" id="PS50928"/>
    </source>
</evidence>
<organism evidence="9 10">
    <name type="scientific">Kiloniella litopenaei</name>
    <dbReference type="NCBI Taxonomy" id="1549748"/>
    <lineage>
        <taxon>Bacteria</taxon>
        <taxon>Pseudomonadati</taxon>
        <taxon>Pseudomonadota</taxon>
        <taxon>Alphaproteobacteria</taxon>
        <taxon>Rhodospirillales</taxon>
        <taxon>Kiloniellaceae</taxon>
        <taxon>Kiloniella</taxon>
    </lineage>
</organism>
<feature type="transmembrane region" description="Helical" evidence="7">
    <location>
        <begin position="363"/>
        <end position="389"/>
    </location>
</feature>
<keyword evidence="5 7" id="KW-1133">Transmembrane helix</keyword>
<dbReference type="PANTHER" id="PTHR30183">
    <property type="entry name" value="MOLYBDENUM TRANSPORT SYSTEM PERMEASE PROTEIN MODB"/>
    <property type="match status" value="1"/>
</dbReference>
<feature type="transmembrane region" description="Helical" evidence="7">
    <location>
        <begin position="20"/>
        <end position="42"/>
    </location>
</feature>